<evidence type="ECO:0000256" key="1">
    <source>
        <dbReference type="SAM" id="SignalP"/>
    </source>
</evidence>
<name>A0A2M3ZXB8_9DIPT</name>
<proteinExistence type="predicted"/>
<feature type="chain" id="PRO_5014746785" evidence="1">
    <location>
        <begin position="32"/>
        <end position="70"/>
    </location>
</feature>
<reference evidence="2" key="1">
    <citation type="submission" date="2018-01" db="EMBL/GenBank/DDBJ databases">
        <title>An insight into the sialome of Amazonian anophelines.</title>
        <authorList>
            <person name="Ribeiro J.M."/>
            <person name="Scarpassa V."/>
            <person name="Calvo E."/>
        </authorList>
    </citation>
    <scope>NUCLEOTIDE SEQUENCE</scope>
    <source>
        <tissue evidence="2">Salivary glands</tissue>
    </source>
</reference>
<accession>A0A2M3ZXB8</accession>
<dbReference type="EMBL" id="GGFM01012277">
    <property type="protein sequence ID" value="MBW33028.1"/>
    <property type="molecule type" value="Transcribed_RNA"/>
</dbReference>
<feature type="signal peptide" evidence="1">
    <location>
        <begin position="1"/>
        <end position="31"/>
    </location>
</feature>
<protein>
    <submittedName>
        <fullName evidence="2">Putative secreted peptide</fullName>
    </submittedName>
</protein>
<dbReference type="AlphaFoldDB" id="A0A2M3ZXB8"/>
<evidence type="ECO:0000313" key="2">
    <source>
        <dbReference type="EMBL" id="MBW33028.1"/>
    </source>
</evidence>
<organism evidence="2">
    <name type="scientific">Anopheles braziliensis</name>
    <dbReference type="NCBI Taxonomy" id="58242"/>
    <lineage>
        <taxon>Eukaryota</taxon>
        <taxon>Metazoa</taxon>
        <taxon>Ecdysozoa</taxon>
        <taxon>Arthropoda</taxon>
        <taxon>Hexapoda</taxon>
        <taxon>Insecta</taxon>
        <taxon>Pterygota</taxon>
        <taxon>Neoptera</taxon>
        <taxon>Endopterygota</taxon>
        <taxon>Diptera</taxon>
        <taxon>Nematocera</taxon>
        <taxon>Culicoidea</taxon>
        <taxon>Culicidae</taxon>
        <taxon>Anophelinae</taxon>
        <taxon>Anopheles</taxon>
    </lineage>
</organism>
<sequence length="70" mass="7557">MVCAIGFLFWLCHRCLIGLWVCWSALDGSVAAPAPATEAGSPFLGGKEFMRTTLPHRNTDGEGLVYVSVE</sequence>
<keyword evidence="1" id="KW-0732">Signal</keyword>